<reference evidence="1 2" key="1">
    <citation type="journal article" date="2017" name="Genome Biol. Evol.">
        <title>Phytophthora megakarya and P. palmivora, closely related causal agents of cacao black pod rot, underwent increases in genome sizes and gene numbers by different mechanisms.</title>
        <authorList>
            <person name="Ali S.S."/>
            <person name="Shao J."/>
            <person name="Lary D.J."/>
            <person name="Kronmiller B."/>
            <person name="Shen D."/>
            <person name="Strem M.D."/>
            <person name="Amoako-Attah I."/>
            <person name="Akrofi A.Y."/>
            <person name="Begoude B.A."/>
            <person name="Ten Hoopen G.M."/>
            <person name="Coulibaly K."/>
            <person name="Kebe B.I."/>
            <person name="Melnick R.L."/>
            <person name="Guiltinan M.J."/>
            <person name="Tyler B.M."/>
            <person name="Meinhardt L.W."/>
            <person name="Bailey B.A."/>
        </authorList>
    </citation>
    <scope>NUCLEOTIDE SEQUENCE [LARGE SCALE GENOMIC DNA]</scope>
    <source>
        <strain evidence="2">sbr112.9</strain>
    </source>
</reference>
<comment type="caution">
    <text evidence="1">The sequence shown here is derived from an EMBL/GenBank/DDBJ whole genome shotgun (WGS) entry which is preliminary data.</text>
</comment>
<evidence type="ECO:0000313" key="1">
    <source>
        <dbReference type="EMBL" id="POM76953.1"/>
    </source>
</evidence>
<keyword evidence="2" id="KW-1185">Reference proteome</keyword>
<name>A0A2P4YGM9_9STRA</name>
<dbReference type="EMBL" id="NCKW01003227">
    <property type="protein sequence ID" value="POM76953.1"/>
    <property type="molecule type" value="Genomic_DNA"/>
</dbReference>
<proteinExistence type="predicted"/>
<protein>
    <submittedName>
        <fullName evidence="1">Uncharacterized protein</fullName>
    </submittedName>
</protein>
<dbReference type="AlphaFoldDB" id="A0A2P4YGM9"/>
<dbReference type="Proteomes" id="UP000237271">
    <property type="component" value="Unassembled WGS sequence"/>
</dbReference>
<gene>
    <name evidence="1" type="ORF">PHPALM_5751</name>
</gene>
<accession>A0A2P4YGM9</accession>
<feature type="non-terminal residue" evidence="1">
    <location>
        <position position="186"/>
    </location>
</feature>
<sequence>MNLTAFVPTNTQKARTTVIRAFKRILELQGVSMEYYHASILNDLVSVLSQQRINSATILLQMEIRMRRPSRCGLPGCCPSMTDVALLRAYCGHRLRAEAARFSAMLTTMVLEEPETQAQIVALAAREGPCTSLLGHLRALNPEAATPLNVGVPLHDLLAAEPASLQVAVMPTPASATPLHCTSLRK</sequence>
<organism evidence="1 2">
    <name type="scientific">Phytophthora palmivora</name>
    <dbReference type="NCBI Taxonomy" id="4796"/>
    <lineage>
        <taxon>Eukaryota</taxon>
        <taxon>Sar</taxon>
        <taxon>Stramenopiles</taxon>
        <taxon>Oomycota</taxon>
        <taxon>Peronosporomycetes</taxon>
        <taxon>Peronosporales</taxon>
        <taxon>Peronosporaceae</taxon>
        <taxon>Phytophthora</taxon>
    </lineage>
</organism>
<evidence type="ECO:0000313" key="2">
    <source>
        <dbReference type="Proteomes" id="UP000237271"/>
    </source>
</evidence>